<dbReference type="InterPro" id="IPR006073">
    <property type="entry name" value="GTP-bd"/>
</dbReference>
<accession>A0A2A4B9W0</accession>
<keyword evidence="7 10" id="KW-0342">GTP-binding</keyword>
<dbReference type="GO" id="GO:0000917">
    <property type="term" value="P:division septum assembly"/>
    <property type="evidence" value="ECO:0007669"/>
    <property type="project" value="UniProtKB-KW"/>
</dbReference>
<dbReference type="GO" id="GO:0005525">
    <property type="term" value="F:GTP binding"/>
    <property type="evidence" value="ECO:0007669"/>
    <property type="project" value="UniProtKB-UniRule"/>
</dbReference>
<sequence length="229" mass="25120">MVAVSPASLDEGGDREVNPAFDEDLTESARKLFAGPVSFLKSAPELRFLPDPEVPEVAFAGRSNVGKSSLLNALTNRSTLARTSNTPGRTQELNFFDVGEPLSLRLVDMPGYGFAKAPKDMVRKWRYLVNDYLRGRQALKRALVLIDSRHGIKDVDREILKMLDDAAVSYRIILTKADKVKATELVDVRSRTEEEARKRPAAHPDILATSSEGGMGIAELRAAVLEAIG</sequence>
<evidence type="ECO:0000313" key="13">
    <source>
        <dbReference type="Proteomes" id="UP000218366"/>
    </source>
</evidence>
<dbReference type="AlphaFoldDB" id="A0A2A4B9W0"/>
<dbReference type="InterPro" id="IPR019987">
    <property type="entry name" value="GTP-bd_ribosome_bio_YsxC"/>
</dbReference>
<keyword evidence="4" id="KW-0479">Metal-binding</keyword>
<keyword evidence="3 10" id="KW-0132">Cell division</keyword>
<dbReference type="PANTHER" id="PTHR11649:SF13">
    <property type="entry name" value="ENGB-TYPE G DOMAIN-CONTAINING PROTEIN"/>
    <property type="match status" value="1"/>
</dbReference>
<comment type="similarity">
    <text evidence="2 10">Belongs to the TRAFAC class TrmE-Era-EngA-EngB-Septin-like GTPase superfamily. EngB GTPase family.</text>
</comment>
<keyword evidence="8 10" id="KW-0717">Septation</keyword>
<dbReference type="RefSeq" id="WP_096342809.1">
    <property type="nucleotide sequence ID" value="NZ_NWMW01000001.1"/>
</dbReference>
<dbReference type="PANTHER" id="PTHR11649">
    <property type="entry name" value="MSS1/TRME-RELATED GTP-BINDING PROTEIN"/>
    <property type="match status" value="1"/>
</dbReference>
<proteinExistence type="inferred from homology"/>
<dbReference type="GO" id="GO:0005829">
    <property type="term" value="C:cytosol"/>
    <property type="evidence" value="ECO:0007669"/>
    <property type="project" value="TreeGrafter"/>
</dbReference>
<gene>
    <name evidence="10" type="primary">engB</name>
    <name evidence="12" type="ORF">COC42_09120</name>
</gene>
<reference evidence="12 13" key="1">
    <citation type="submission" date="2017-09" db="EMBL/GenBank/DDBJ databases">
        <title>Sphingomonas spermidinifaciens 9NM-10, whole genome shotgun sequence.</title>
        <authorList>
            <person name="Feng G."/>
            <person name="Zhu H."/>
        </authorList>
    </citation>
    <scope>NUCLEOTIDE SEQUENCE [LARGE SCALE GENOMIC DNA]</scope>
    <source>
        <strain evidence="12 13">9NM-10</strain>
    </source>
</reference>
<keyword evidence="9 10" id="KW-0131">Cell cycle</keyword>
<evidence type="ECO:0000313" key="12">
    <source>
        <dbReference type="EMBL" id="PCD04414.1"/>
    </source>
</evidence>
<keyword evidence="5 10" id="KW-0547">Nucleotide-binding</keyword>
<feature type="domain" description="EngB-type G" evidence="11">
    <location>
        <begin position="53"/>
        <end position="229"/>
    </location>
</feature>
<evidence type="ECO:0000256" key="1">
    <source>
        <dbReference type="ARBA" id="ARBA00001946"/>
    </source>
</evidence>
<dbReference type="Gene3D" id="3.40.50.300">
    <property type="entry name" value="P-loop containing nucleotide triphosphate hydrolases"/>
    <property type="match status" value="1"/>
</dbReference>
<evidence type="ECO:0000256" key="5">
    <source>
        <dbReference type="ARBA" id="ARBA00022741"/>
    </source>
</evidence>
<dbReference type="InterPro" id="IPR030393">
    <property type="entry name" value="G_ENGB_dom"/>
</dbReference>
<protein>
    <recommendedName>
        <fullName evidence="10">Probable GTP-binding protein EngB</fullName>
    </recommendedName>
</protein>
<evidence type="ECO:0000256" key="10">
    <source>
        <dbReference type="HAMAP-Rule" id="MF_00321"/>
    </source>
</evidence>
<dbReference type="CDD" id="cd01876">
    <property type="entry name" value="YihA_EngB"/>
    <property type="match status" value="1"/>
</dbReference>
<evidence type="ECO:0000256" key="2">
    <source>
        <dbReference type="ARBA" id="ARBA00009638"/>
    </source>
</evidence>
<organism evidence="12 13">
    <name type="scientific">Sphingomonas spermidinifaciens</name>
    <dbReference type="NCBI Taxonomy" id="1141889"/>
    <lineage>
        <taxon>Bacteria</taxon>
        <taxon>Pseudomonadati</taxon>
        <taxon>Pseudomonadota</taxon>
        <taxon>Alphaproteobacteria</taxon>
        <taxon>Sphingomonadales</taxon>
        <taxon>Sphingomonadaceae</taxon>
        <taxon>Sphingomonas</taxon>
    </lineage>
</organism>
<comment type="cofactor">
    <cofactor evidence="1">
        <name>Mg(2+)</name>
        <dbReference type="ChEBI" id="CHEBI:18420"/>
    </cofactor>
</comment>
<evidence type="ECO:0000256" key="3">
    <source>
        <dbReference type="ARBA" id="ARBA00022618"/>
    </source>
</evidence>
<evidence type="ECO:0000256" key="9">
    <source>
        <dbReference type="ARBA" id="ARBA00023306"/>
    </source>
</evidence>
<evidence type="ECO:0000256" key="4">
    <source>
        <dbReference type="ARBA" id="ARBA00022723"/>
    </source>
</evidence>
<keyword evidence="6" id="KW-0460">Magnesium</keyword>
<dbReference type="GO" id="GO:0046872">
    <property type="term" value="F:metal ion binding"/>
    <property type="evidence" value="ECO:0007669"/>
    <property type="project" value="UniProtKB-KW"/>
</dbReference>
<comment type="caution">
    <text evidence="12">The sequence shown here is derived from an EMBL/GenBank/DDBJ whole genome shotgun (WGS) entry which is preliminary data.</text>
</comment>
<dbReference type="Pfam" id="PF01926">
    <property type="entry name" value="MMR_HSR1"/>
    <property type="match status" value="1"/>
</dbReference>
<dbReference type="SUPFAM" id="SSF52540">
    <property type="entry name" value="P-loop containing nucleoside triphosphate hydrolases"/>
    <property type="match status" value="1"/>
</dbReference>
<dbReference type="EMBL" id="NWMW01000001">
    <property type="protein sequence ID" value="PCD04414.1"/>
    <property type="molecule type" value="Genomic_DNA"/>
</dbReference>
<dbReference type="Proteomes" id="UP000218366">
    <property type="component" value="Unassembled WGS sequence"/>
</dbReference>
<evidence type="ECO:0000256" key="8">
    <source>
        <dbReference type="ARBA" id="ARBA00023210"/>
    </source>
</evidence>
<keyword evidence="13" id="KW-1185">Reference proteome</keyword>
<dbReference type="NCBIfam" id="TIGR03598">
    <property type="entry name" value="GTPase_YsxC"/>
    <property type="match status" value="1"/>
</dbReference>
<dbReference type="PROSITE" id="PS51706">
    <property type="entry name" value="G_ENGB"/>
    <property type="match status" value="1"/>
</dbReference>
<dbReference type="HAMAP" id="MF_00321">
    <property type="entry name" value="GTPase_EngB"/>
    <property type="match status" value="1"/>
</dbReference>
<comment type="function">
    <text evidence="10">Necessary for normal cell division and for the maintenance of normal septation.</text>
</comment>
<evidence type="ECO:0000256" key="7">
    <source>
        <dbReference type="ARBA" id="ARBA00023134"/>
    </source>
</evidence>
<evidence type="ECO:0000259" key="11">
    <source>
        <dbReference type="PROSITE" id="PS51706"/>
    </source>
</evidence>
<dbReference type="InterPro" id="IPR027417">
    <property type="entry name" value="P-loop_NTPase"/>
</dbReference>
<evidence type="ECO:0000256" key="6">
    <source>
        <dbReference type="ARBA" id="ARBA00022842"/>
    </source>
</evidence>
<dbReference type="OrthoDB" id="9804921at2"/>
<name>A0A2A4B9W0_9SPHN</name>